<dbReference type="Pfam" id="PF09861">
    <property type="entry name" value="Lar_N"/>
    <property type="match status" value="1"/>
</dbReference>
<protein>
    <submittedName>
        <fullName evidence="2">Iron-sulfur cluster binding protein</fullName>
    </submittedName>
</protein>
<evidence type="ECO:0000259" key="1">
    <source>
        <dbReference type="Pfam" id="PF09861"/>
    </source>
</evidence>
<reference evidence="3" key="2">
    <citation type="submission" date="2015-04" db="EMBL/GenBank/DDBJ databases">
        <title>A butyrogenic pathway from the amino acid lysine in a human gut commensal.</title>
        <authorList>
            <person name="de Vos W.M."/>
            <person name="Bui N.T.P."/>
            <person name="Plugge C.M."/>
            <person name="Ritari J."/>
        </authorList>
    </citation>
    <scope>NUCLEOTIDE SEQUENCE [LARGE SCALE GENOMIC DNA]</scope>
    <source>
        <strain evidence="3">AF211</strain>
    </source>
</reference>
<name>A0A0S2W671_9FIRM</name>
<dbReference type="GO" id="GO:0050043">
    <property type="term" value="F:lactate racemase activity"/>
    <property type="evidence" value="ECO:0007669"/>
    <property type="project" value="InterPro"/>
</dbReference>
<keyword evidence="3" id="KW-1185">Reference proteome</keyword>
<accession>A0A0S2W671</accession>
<dbReference type="Gene3D" id="3.40.50.11440">
    <property type="match status" value="1"/>
</dbReference>
<reference evidence="2 3" key="1">
    <citation type="journal article" date="2015" name="Nat. Commun.">
        <title>Production of butyrate from lysine and the Amadori product fructoselysine by a human gut commensal.</title>
        <authorList>
            <person name="Bui T.P."/>
            <person name="Ritari J."/>
            <person name="Boeren S."/>
            <person name="de Waard P."/>
            <person name="Plugge C.M."/>
            <person name="de Vos W.M."/>
        </authorList>
    </citation>
    <scope>NUCLEOTIDE SEQUENCE [LARGE SCALE GENOMIC DNA]</scope>
    <source>
        <strain evidence="2 3">AF211</strain>
    </source>
</reference>
<proteinExistence type="predicted"/>
<sequence>MGFMEDVLGSVKLPKIIKAQRYFVDDTVHDLDKYIAEQLNSIEEFKSILPGQRIAITSGSRQISRLPEVTRIVVDALKKKGADPFIIPAMGSHGGATARGQEEMLRGLGICEETVGAPVCSSMEVDLIGTALDGRPVYIDHIANQADGIILINRVKAHTSFRGPYESGLMKMMAIGLGNQKGAQHYHQTGFGEMSRVVEEVGKEVLKKAKISFGVALIENGNGKLADAVCIAPKDIPECEKKLLVRANEYLPKIFVKDIDVLIIKEIGKNISGTGMDCNIIGRFNEDSTFEADTHIKRIAVLDLTDVSHGNANGVGRADFITKRLYDKISLEQTYPNAITSTATISVKIPMILKDDKMAISACIKTSTLRHPEEARCVIIENTKNMNTFYISENLIGEAKMRGVEIVGEPIEIPFDQDGRINLDFTH</sequence>
<dbReference type="PATRIC" id="fig|1297617.4.peg.2451"/>
<dbReference type="Proteomes" id="UP000064844">
    <property type="component" value="Chromosome"/>
</dbReference>
<feature type="domain" description="LarA-like N-terminal" evidence="1">
    <location>
        <begin position="45"/>
        <end position="190"/>
    </location>
</feature>
<gene>
    <name evidence="2" type="ORF">IB211_02379c</name>
</gene>
<evidence type="ECO:0000313" key="3">
    <source>
        <dbReference type="Proteomes" id="UP000064844"/>
    </source>
</evidence>
<organism evidence="2 3">
    <name type="scientific">Intestinimonas butyriciproducens</name>
    <dbReference type="NCBI Taxonomy" id="1297617"/>
    <lineage>
        <taxon>Bacteria</taxon>
        <taxon>Bacillati</taxon>
        <taxon>Bacillota</taxon>
        <taxon>Clostridia</taxon>
        <taxon>Eubacteriales</taxon>
        <taxon>Intestinimonas</taxon>
    </lineage>
</organism>
<evidence type="ECO:0000313" key="2">
    <source>
        <dbReference type="EMBL" id="ALP94770.1"/>
    </source>
</evidence>
<dbReference type="STRING" id="1297617.IB211_02379c"/>
<dbReference type="EMBL" id="CP011307">
    <property type="protein sequence ID" value="ALP94770.1"/>
    <property type="molecule type" value="Genomic_DNA"/>
</dbReference>
<dbReference type="KEGG" id="ibu:IB211_02379c"/>
<dbReference type="AlphaFoldDB" id="A0A0S2W671"/>
<dbReference type="InterPro" id="IPR018657">
    <property type="entry name" value="LarA-like_N"/>
</dbReference>